<feature type="domain" description="NmrA-like" evidence="3">
    <location>
        <begin position="5"/>
        <end position="261"/>
    </location>
</feature>
<dbReference type="InterPro" id="IPR051164">
    <property type="entry name" value="NmrA-like_oxidored"/>
</dbReference>
<dbReference type="GeneID" id="27352719"/>
<protein>
    <recommendedName>
        <fullName evidence="3">NmrA-like domain-containing protein</fullName>
    </recommendedName>
</protein>
<dbReference type="EMBL" id="KN847332">
    <property type="protein sequence ID" value="KIW48006.1"/>
    <property type="molecule type" value="Genomic_DNA"/>
</dbReference>
<dbReference type="HOGENOM" id="CLU_007383_8_4_1"/>
<dbReference type="PANTHER" id="PTHR42748:SF7">
    <property type="entry name" value="NMRA LIKE REDOX SENSOR 1-RELATED"/>
    <property type="match status" value="1"/>
</dbReference>
<reference evidence="4 5" key="1">
    <citation type="submission" date="2015-01" db="EMBL/GenBank/DDBJ databases">
        <title>The Genome Sequence of Exophiala oligosperma CBS72588.</title>
        <authorList>
            <consortium name="The Broad Institute Genomics Platform"/>
            <person name="Cuomo C."/>
            <person name="de Hoog S."/>
            <person name="Gorbushina A."/>
            <person name="Stielow B."/>
            <person name="Teixiera M."/>
            <person name="Abouelleil A."/>
            <person name="Chapman S.B."/>
            <person name="Priest M."/>
            <person name="Young S.K."/>
            <person name="Wortman J."/>
            <person name="Nusbaum C."/>
            <person name="Birren B."/>
        </authorList>
    </citation>
    <scope>NUCLEOTIDE SEQUENCE [LARGE SCALE GENOMIC DNA]</scope>
    <source>
        <strain evidence="4 5">CBS 72588</strain>
    </source>
</reference>
<keyword evidence="5" id="KW-1185">Reference proteome</keyword>
<dbReference type="AlphaFoldDB" id="A0A0D2B725"/>
<evidence type="ECO:0000256" key="1">
    <source>
        <dbReference type="ARBA" id="ARBA00006328"/>
    </source>
</evidence>
<dbReference type="Proteomes" id="UP000053342">
    <property type="component" value="Unassembled WGS sequence"/>
</dbReference>
<dbReference type="Pfam" id="PF05368">
    <property type="entry name" value="NmrA"/>
    <property type="match status" value="1"/>
</dbReference>
<dbReference type="InterPro" id="IPR036291">
    <property type="entry name" value="NAD(P)-bd_dom_sf"/>
</dbReference>
<sequence length="314" mass="34038">MSSKKHVVFVTGATGAQGGAVARSLLSAGHAVHALARDPSSTAAQTLSELGATVFPGDFDDPSSLTSAAKGCTAAFINLSPVFTDPSGEARHGRNVVAACREAGIARVIESSVPSVDRLERGDLNGVDNNPTLKYRYAKIHVERAVKEAGFDNWTILRVPRLLHSFVDPKLSRMVFPKLAGDGVIRTVLPPDEPQSVLDTRDIGRAFVHLLDDTTGRYRNKKLALSGETLTFQDIANAMNEALGQDRVHVEYVRESLARELGKTDPIVASELLYLDNPGFLLFDENDFDFKLSSAKEYFTREKAALERAVGLTS</sequence>
<dbReference type="PANTHER" id="PTHR42748">
    <property type="entry name" value="NITROGEN METABOLITE REPRESSION PROTEIN NMRA FAMILY MEMBER"/>
    <property type="match status" value="1"/>
</dbReference>
<keyword evidence="2" id="KW-0521">NADP</keyword>
<dbReference type="STRING" id="215243.A0A0D2B725"/>
<comment type="similarity">
    <text evidence="1">Belongs to the NmrA-type oxidoreductase family.</text>
</comment>
<dbReference type="RefSeq" id="XP_016268222.1">
    <property type="nucleotide sequence ID" value="XM_016401169.1"/>
</dbReference>
<evidence type="ECO:0000259" key="3">
    <source>
        <dbReference type="Pfam" id="PF05368"/>
    </source>
</evidence>
<organism evidence="4 5">
    <name type="scientific">Exophiala oligosperma</name>
    <dbReference type="NCBI Taxonomy" id="215243"/>
    <lineage>
        <taxon>Eukaryota</taxon>
        <taxon>Fungi</taxon>
        <taxon>Dikarya</taxon>
        <taxon>Ascomycota</taxon>
        <taxon>Pezizomycotina</taxon>
        <taxon>Eurotiomycetes</taxon>
        <taxon>Chaetothyriomycetidae</taxon>
        <taxon>Chaetothyriales</taxon>
        <taxon>Herpotrichiellaceae</taxon>
        <taxon>Exophiala</taxon>
    </lineage>
</organism>
<evidence type="ECO:0000313" key="4">
    <source>
        <dbReference type="EMBL" id="KIW48006.1"/>
    </source>
</evidence>
<dbReference type="SUPFAM" id="SSF51735">
    <property type="entry name" value="NAD(P)-binding Rossmann-fold domains"/>
    <property type="match status" value="1"/>
</dbReference>
<evidence type="ECO:0000313" key="5">
    <source>
        <dbReference type="Proteomes" id="UP000053342"/>
    </source>
</evidence>
<dbReference type="VEuPathDB" id="FungiDB:PV06_00645"/>
<proteinExistence type="inferred from homology"/>
<accession>A0A0D2B725</accession>
<gene>
    <name evidence="4" type="ORF">PV06_00645</name>
</gene>
<evidence type="ECO:0000256" key="2">
    <source>
        <dbReference type="ARBA" id="ARBA00022857"/>
    </source>
</evidence>
<name>A0A0D2B725_9EURO</name>
<dbReference type="OrthoDB" id="4119967at2759"/>
<dbReference type="InterPro" id="IPR008030">
    <property type="entry name" value="NmrA-like"/>
</dbReference>
<dbReference type="Gene3D" id="3.40.50.720">
    <property type="entry name" value="NAD(P)-binding Rossmann-like Domain"/>
    <property type="match status" value="1"/>
</dbReference>